<evidence type="ECO:0008006" key="6">
    <source>
        <dbReference type="Google" id="ProtNLM"/>
    </source>
</evidence>
<gene>
    <name evidence="2" type="ordered locus">Bd2133</name>
</gene>
<sequence>MRPLNVPFAFILLAFFATGFAHATPGTLTYQGRIKNTQGSPLEYNGVIFEFSITNPQGTCVMYRETSPALDMRNSAGVFDVPIGAGTKIFPAIPAFKLLDVFENSGSFNCEGGGSYAPVADDKRLLRVQFYDGVGWRLITPDADIRSVPFAAQAKVAQSAHKLGTLLPGDVLEKASLPLCPAGQYLRHVAPAGTFLCETAVVSGANVTGNIPGTAAGFSGSLAGDVTGAQSATSVDRIKGTPVLNSGLAAGKVLKYDGTNWAPADDNSGTANAITAMTGDVSSAGNPTATVTLNSNAVTTAKIQDGAVNSAKIADGSIVNDDISAGAAISDSKLATITTSGKVSGDAITTGTIGGSTAINTSGLIRTSGGLRLYSGTNYIELKAPTLVQNSSYELPTADGGNGQVLTTDGTGKLSWTTIVNSGGTVTGVTANAPLASTGGTAPVISLNDSGVGAGTYSKVTVNSKGLVTGGSNLTATELPNLAGDVTSTAGLSNSKVEKIQGVSVASTTPVIGQVLMHDSSKWNVQYFGFGQLRSTVTGNPQMPATCATNNKTLNWSAITDTFTCVDIAIANTQVSGLGTASTKNFGAAAGNLVELDGSGKIPASLLPASAFADDLGNHTATTHLNLATFNITGAGKVFLSDGAANSPSLTFTGSPLTGFFNSSGALGLSTSGSERMRIDTSGNLGLGTAAPTSALHVERTQDADTTVQVRNTHDTGTAAGARFIASNEKSGIWFGISGTSNTNTGLGSPGDAYIYNAAGTATGKNLNVINNQTGNIHFFAGSTATGTPRMTITNTGLVGINTAAPLQKLHVENGNMVITGTAPAYQLKENDTTDQNWQMGINNGNLRFATQNDALNSSSDKVVISQAGNVGIGATAPTAKLEVAGTIHSTSGGIKFPDGSVQTTAASGAATWTSLGLTSLGAVSMTTTTEQSFTLPVAAQTASQILVYLRCHSGNASTTGADDIRIYTKEGAATYDHYLLMFPYAGQGAVGYNSDSFWLPKTSDNKIYLAHSMAPGSANSGCNFYITGYK</sequence>
<dbReference type="PDB" id="8OND">
    <property type="method" value="X-ray"/>
    <property type="resolution" value="2.50 A"/>
    <property type="chains" value="A/B=663-1031"/>
</dbReference>
<feature type="signal peptide" evidence="1">
    <location>
        <begin position="1"/>
        <end position="23"/>
    </location>
</feature>
<evidence type="ECO:0007829" key="4">
    <source>
        <dbReference type="PDB" id="8OK3"/>
    </source>
</evidence>
<protein>
    <recommendedName>
        <fullName evidence="6">Cell wall surface anchor family protein</fullName>
    </recommendedName>
</protein>
<dbReference type="KEGG" id="bba:Bd2133"/>
<dbReference type="eggNOG" id="COG3210">
    <property type="taxonomic scope" value="Bacteria"/>
</dbReference>
<keyword evidence="3" id="KW-1185">Reference proteome</keyword>
<proteinExistence type="evidence at protein level"/>
<dbReference type="AlphaFoldDB" id="Q6ML84"/>
<dbReference type="Proteomes" id="UP000008080">
    <property type="component" value="Chromosome"/>
</dbReference>
<keyword evidence="4 5" id="KW-0002">3D-structure</keyword>
<evidence type="ECO:0000313" key="2">
    <source>
        <dbReference type="EMBL" id="CAE79973.1"/>
    </source>
</evidence>
<evidence type="ECO:0000256" key="1">
    <source>
        <dbReference type="SAM" id="SignalP"/>
    </source>
</evidence>
<dbReference type="EMBL" id="BX842651">
    <property type="protein sequence ID" value="CAE79973.1"/>
    <property type="molecule type" value="Genomic_DNA"/>
</dbReference>
<dbReference type="RefSeq" id="WP_011164575.1">
    <property type="nucleotide sequence ID" value="NC_005363.1"/>
</dbReference>
<evidence type="ECO:0007829" key="5">
    <source>
        <dbReference type="PDB" id="8OND"/>
    </source>
</evidence>
<dbReference type="SMR" id="Q6ML84"/>
<dbReference type="GeneID" id="93013075"/>
<name>Q6ML84_BDEBA</name>
<dbReference type="STRING" id="264462.Bd2133"/>
<dbReference type="PDB" id="8OK3">
    <property type="method" value="X-ray"/>
    <property type="resolution" value="1.50 A"/>
    <property type="chains" value="A=910-1031"/>
</dbReference>
<dbReference type="eggNOG" id="COG0729">
    <property type="taxonomic scope" value="Bacteria"/>
</dbReference>
<accession>Q6ML84</accession>
<evidence type="ECO:0000313" key="3">
    <source>
        <dbReference type="Proteomes" id="UP000008080"/>
    </source>
</evidence>
<dbReference type="HOGENOM" id="CLU_294187_0_0_7"/>
<reference evidence="4 5" key="2">
    <citation type="journal article" date="2024" name="Nat. Microbiol.">
        <title>Bdellovibrio bacteriovorus uses chimeric fibre proteins to recognize and invade a broad range of bacterial hosts.</title>
        <authorList>
            <person name="Caulton S.G."/>
            <person name="Lambert C."/>
            <person name="Tyson J."/>
            <person name="Radford P."/>
            <person name="Al-Bayati A."/>
            <person name="Greenwood S."/>
            <person name="Banks E.J."/>
            <person name="Clark C."/>
            <person name="Clark C."/>
            <person name="Till R."/>
            <person name="Pires E."/>
            <person name="Sockett R.E."/>
            <person name="Lovering A.L."/>
        </authorList>
    </citation>
    <scope>X-RAY CRYSTALLOGRAPHY (1.50 ANGSTROMS) OF 910-1031</scope>
</reference>
<reference evidence="2 3" key="1">
    <citation type="journal article" date="2004" name="Science">
        <title>A predator unmasked: life cycle of Bdellovibrio bacteriovorus from a genomic perspective.</title>
        <authorList>
            <person name="Rendulic S."/>
            <person name="Jagtap P."/>
            <person name="Rosinus A."/>
            <person name="Eppinger M."/>
            <person name="Baar C."/>
            <person name="Lanz C."/>
            <person name="Keller H."/>
            <person name="Lambert C."/>
            <person name="Evans K.J."/>
            <person name="Goesmann A."/>
            <person name="Meyer F."/>
            <person name="Sockett R.E."/>
            <person name="Schuster S.C."/>
        </authorList>
    </citation>
    <scope>NUCLEOTIDE SEQUENCE [LARGE SCALE GENOMIC DNA]</scope>
    <source>
        <strain evidence="3">ATCC 15356 / DSM 50701 / NCIMB 9529 / HD100</strain>
    </source>
</reference>
<feature type="chain" id="PRO_5004276426" description="Cell wall surface anchor family protein" evidence="1">
    <location>
        <begin position="24"/>
        <end position="1031"/>
    </location>
</feature>
<organism evidence="2 3">
    <name type="scientific">Bdellovibrio bacteriovorus (strain ATCC 15356 / DSM 50701 / NCIMB 9529 / HD100)</name>
    <dbReference type="NCBI Taxonomy" id="264462"/>
    <lineage>
        <taxon>Bacteria</taxon>
        <taxon>Pseudomonadati</taxon>
        <taxon>Bdellovibrionota</taxon>
        <taxon>Bdellovibrionia</taxon>
        <taxon>Bdellovibrionales</taxon>
        <taxon>Pseudobdellovibrionaceae</taxon>
        <taxon>Bdellovibrio</taxon>
    </lineage>
</organism>
<keyword evidence="1" id="KW-0732">Signal</keyword>